<keyword evidence="3" id="KW-1003">Cell membrane</keyword>
<dbReference type="PIRSF" id="PIRSF004669">
    <property type="entry name" value="FliQ"/>
    <property type="match status" value="1"/>
</dbReference>
<proteinExistence type="inferred from homology"/>
<dbReference type="PATRIC" id="fig|1234595.3.peg.118"/>
<accession>M2U879</accession>
<feature type="transmembrane region" description="Helical" evidence="7">
    <location>
        <begin position="54"/>
        <end position="72"/>
    </location>
</feature>
<dbReference type="GO" id="GO:0005886">
    <property type="term" value="C:plasma membrane"/>
    <property type="evidence" value="ECO:0007669"/>
    <property type="project" value="UniProtKB-SubCell"/>
</dbReference>
<reference evidence="8 9" key="1">
    <citation type="journal article" date="2013" name="Genome Announc.">
        <title>Draft Genome Sequence of Strain JLT2015T, Belonging to the Family Sphingomonadaceae of the Alphaproteobacteria.</title>
        <authorList>
            <person name="Tang K."/>
            <person name="Liu K."/>
            <person name="Li S."/>
            <person name="Jiao N."/>
        </authorList>
    </citation>
    <scope>NUCLEOTIDE SEQUENCE [LARGE SCALE GENOMIC DNA]</scope>
    <source>
        <strain evidence="8 9">JLT2015</strain>
    </source>
</reference>
<organism evidence="8 9">
    <name type="scientific">Pacificimonas flava</name>
    <dbReference type="NCBI Taxonomy" id="1234595"/>
    <lineage>
        <taxon>Bacteria</taxon>
        <taxon>Pseudomonadati</taxon>
        <taxon>Pseudomonadota</taxon>
        <taxon>Alphaproteobacteria</taxon>
        <taxon>Sphingomonadales</taxon>
        <taxon>Sphingosinicellaceae</taxon>
        <taxon>Pacificimonas</taxon>
    </lineage>
</organism>
<keyword evidence="8" id="KW-0969">Cilium</keyword>
<keyword evidence="9" id="KW-1185">Reference proteome</keyword>
<evidence type="ECO:0000313" key="9">
    <source>
        <dbReference type="Proteomes" id="UP000011717"/>
    </source>
</evidence>
<dbReference type="Proteomes" id="UP000011717">
    <property type="component" value="Unassembled WGS sequence"/>
</dbReference>
<comment type="subcellular location">
    <subcellularLocation>
        <location evidence="1">Cell membrane</location>
        <topology evidence="1">Multi-pass membrane protein</topology>
    </subcellularLocation>
</comment>
<dbReference type="GO" id="GO:0009306">
    <property type="term" value="P:protein secretion"/>
    <property type="evidence" value="ECO:0007669"/>
    <property type="project" value="InterPro"/>
</dbReference>
<evidence type="ECO:0000256" key="2">
    <source>
        <dbReference type="ARBA" id="ARBA00006156"/>
    </source>
</evidence>
<name>M2U879_9SPHN</name>
<comment type="similarity">
    <text evidence="2">Belongs to the FliQ/MopD/SpaQ family.</text>
</comment>
<evidence type="ECO:0000313" key="8">
    <source>
        <dbReference type="EMBL" id="EMD84188.1"/>
    </source>
</evidence>
<keyword evidence="8" id="KW-0966">Cell projection</keyword>
<dbReference type="EMBL" id="AMRV01000001">
    <property type="protein sequence ID" value="EMD84188.1"/>
    <property type="molecule type" value="Genomic_DNA"/>
</dbReference>
<dbReference type="AlphaFoldDB" id="M2U879"/>
<dbReference type="PRINTS" id="PR00952">
    <property type="entry name" value="TYPE3IMQPROT"/>
</dbReference>
<dbReference type="InterPro" id="IPR002191">
    <property type="entry name" value="Bac_export_3"/>
</dbReference>
<evidence type="ECO:0000256" key="7">
    <source>
        <dbReference type="SAM" id="Phobius"/>
    </source>
</evidence>
<evidence type="ECO:0000256" key="5">
    <source>
        <dbReference type="ARBA" id="ARBA00022989"/>
    </source>
</evidence>
<dbReference type="OrthoDB" id="9806440at2"/>
<keyword evidence="6 7" id="KW-0472">Membrane</keyword>
<keyword evidence="8" id="KW-0282">Flagellum</keyword>
<evidence type="ECO:0000256" key="4">
    <source>
        <dbReference type="ARBA" id="ARBA00022692"/>
    </source>
</evidence>
<comment type="caution">
    <text evidence="8">The sequence shown here is derived from an EMBL/GenBank/DDBJ whole genome shotgun (WGS) entry which is preliminary data.</text>
</comment>
<feature type="transmembrane region" description="Helical" evidence="7">
    <location>
        <begin position="12"/>
        <end position="34"/>
    </location>
</feature>
<sequence>MSAEISGLATEMLWVLFFIMLPVILPALLVGLLLGMVQAATSINEMTLSFVPKILIVMVCLAVFGGAMMGLLSDFTLRVFETIPLLSR</sequence>
<dbReference type="PANTHER" id="PTHR34040:SF2">
    <property type="entry name" value="FLAGELLAR BIOSYNTHETIC PROTEIN FLIQ"/>
    <property type="match status" value="1"/>
</dbReference>
<dbReference type="RefSeq" id="WP_008599497.1">
    <property type="nucleotide sequence ID" value="NZ_AMRV01000001.1"/>
</dbReference>
<evidence type="ECO:0000256" key="3">
    <source>
        <dbReference type="ARBA" id="ARBA00022475"/>
    </source>
</evidence>
<evidence type="ECO:0000256" key="6">
    <source>
        <dbReference type="ARBA" id="ARBA00023136"/>
    </source>
</evidence>
<dbReference type="PANTHER" id="PTHR34040">
    <property type="entry name" value="FLAGELLAR BIOSYNTHETIC PROTEIN FLIQ"/>
    <property type="match status" value="1"/>
</dbReference>
<keyword evidence="5 7" id="KW-1133">Transmembrane helix</keyword>
<protein>
    <submittedName>
        <fullName evidence="8">Flagellar biosynthesis protein FliQ</fullName>
    </submittedName>
</protein>
<keyword evidence="4 7" id="KW-0812">Transmembrane</keyword>
<dbReference type="Pfam" id="PF01313">
    <property type="entry name" value="Bac_export_3"/>
    <property type="match status" value="1"/>
</dbReference>
<gene>
    <name evidence="8" type="ORF">C725_0118</name>
</gene>
<evidence type="ECO:0000256" key="1">
    <source>
        <dbReference type="ARBA" id="ARBA00004651"/>
    </source>
</evidence>